<comment type="similarity">
    <text evidence="9 11">Belongs to the fluoride channel Fluc/FEX (TC 1.A.43) family.</text>
</comment>
<feature type="binding site" evidence="11">
    <location>
        <position position="75"/>
    </location>
    <ligand>
        <name>Na(+)</name>
        <dbReference type="ChEBI" id="CHEBI:29101"/>
        <note>structural</note>
    </ligand>
</feature>
<dbReference type="HAMAP" id="MF_00454">
    <property type="entry name" value="FluC"/>
    <property type="match status" value="1"/>
</dbReference>
<evidence type="ECO:0000256" key="11">
    <source>
        <dbReference type="HAMAP-Rule" id="MF_00454"/>
    </source>
</evidence>
<evidence type="ECO:0000256" key="9">
    <source>
        <dbReference type="ARBA" id="ARBA00035120"/>
    </source>
</evidence>
<dbReference type="NCBIfam" id="TIGR00494">
    <property type="entry name" value="crcB"/>
    <property type="match status" value="1"/>
</dbReference>
<feature type="transmembrane region" description="Helical" evidence="11">
    <location>
        <begin position="103"/>
        <end position="121"/>
    </location>
</feature>
<evidence type="ECO:0000256" key="1">
    <source>
        <dbReference type="ARBA" id="ARBA00004651"/>
    </source>
</evidence>
<keyword evidence="5 11" id="KW-1133">Transmembrane helix</keyword>
<dbReference type="PANTHER" id="PTHR28259">
    <property type="entry name" value="FLUORIDE EXPORT PROTEIN 1-RELATED"/>
    <property type="match status" value="1"/>
</dbReference>
<dbReference type="AlphaFoldDB" id="A0A7V2SKY4"/>
<comment type="subcellular location">
    <subcellularLocation>
        <location evidence="1 11">Cell membrane</location>
        <topology evidence="1 11">Multi-pass membrane protein</topology>
    </subcellularLocation>
</comment>
<accession>A0A7V2SKY4</accession>
<reference evidence="12" key="1">
    <citation type="journal article" date="2020" name="mSystems">
        <title>Genome- and Community-Level Interaction Insights into Carbon Utilization and Element Cycling Functions of Hydrothermarchaeota in Hydrothermal Sediment.</title>
        <authorList>
            <person name="Zhou Z."/>
            <person name="Liu Y."/>
            <person name="Xu W."/>
            <person name="Pan J."/>
            <person name="Luo Z.H."/>
            <person name="Li M."/>
        </authorList>
    </citation>
    <scope>NUCLEOTIDE SEQUENCE [LARGE SCALE GENOMIC DNA]</scope>
    <source>
        <strain evidence="12">HyVt-513</strain>
    </source>
</reference>
<keyword evidence="3" id="KW-0997">Cell inner membrane</keyword>
<name>A0A7V2SKY4_9BACT</name>
<evidence type="ECO:0000256" key="5">
    <source>
        <dbReference type="ARBA" id="ARBA00022989"/>
    </source>
</evidence>
<dbReference type="PANTHER" id="PTHR28259:SF1">
    <property type="entry name" value="FLUORIDE EXPORT PROTEIN 1-RELATED"/>
    <property type="match status" value="1"/>
</dbReference>
<dbReference type="Pfam" id="PF02537">
    <property type="entry name" value="CRCB"/>
    <property type="match status" value="1"/>
</dbReference>
<keyword evidence="8 11" id="KW-0407">Ion channel</keyword>
<proteinExistence type="inferred from homology"/>
<evidence type="ECO:0000256" key="3">
    <source>
        <dbReference type="ARBA" id="ARBA00022519"/>
    </source>
</evidence>
<evidence type="ECO:0000256" key="4">
    <source>
        <dbReference type="ARBA" id="ARBA00022692"/>
    </source>
</evidence>
<feature type="binding site" evidence="11">
    <location>
        <position position="78"/>
    </location>
    <ligand>
        <name>Na(+)</name>
        <dbReference type="ChEBI" id="CHEBI:29101"/>
        <note>structural</note>
    </ligand>
</feature>
<keyword evidence="7 11" id="KW-0472">Membrane</keyword>
<dbReference type="GO" id="GO:0140114">
    <property type="term" value="P:cellular detoxification of fluoride"/>
    <property type="evidence" value="ECO:0007669"/>
    <property type="project" value="UniProtKB-UniRule"/>
</dbReference>
<evidence type="ECO:0000256" key="6">
    <source>
        <dbReference type="ARBA" id="ARBA00023065"/>
    </source>
</evidence>
<feature type="transmembrane region" description="Helical" evidence="11">
    <location>
        <begin position="40"/>
        <end position="57"/>
    </location>
</feature>
<keyword evidence="4 11" id="KW-0812">Transmembrane</keyword>
<dbReference type="GO" id="GO:0046872">
    <property type="term" value="F:metal ion binding"/>
    <property type="evidence" value="ECO:0007669"/>
    <property type="project" value="UniProtKB-KW"/>
</dbReference>
<sequence>MGVQIILAVALGGALGATGRFLISTGVHKVLGAGFPYGTLTVNVLGSFIIGFLYLYFEQTIAPMQKALLVTGMLGALTTFSTFSLESMLMLQDGLVAKALANVLFNVLLCLGATMAGMALFRRLYGL</sequence>
<dbReference type="InterPro" id="IPR003691">
    <property type="entry name" value="FluC"/>
</dbReference>
<gene>
    <name evidence="11 12" type="primary">crcB</name>
    <name evidence="11" type="synonym">fluC</name>
    <name evidence="12" type="ORF">ENJ74_01005</name>
</gene>
<dbReference type="GO" id="GO:0005886">
    <property type="term" value="C:plasma membrane"/>
    <property type="evidence" value="ECO:0007669"/>
    <property type="project" value="UniProtKB-SubCell"/>
</dbReference>
<protein>
    <recommendedName>
        <fullName evidence="11">Fluoride-specific ion channel FluC</fullName>
    </recommendedName>
</protein>
<comment type="activity regulation">
    <text evidence="11">Na(+) is not transported, but it plays an essential structural role and its presence is essential for fluoride channel function.</text>
</comment>
<keyword evidence="11" id="KW-0813">Transport</keyword>
<organism evidence="12">
    <name type="scientific">Nitratifractor salsuginis</name>
    <dbReference type="NCBI Taxonomy" id="269261"/>
    <lineage>
        <taxon>Bacteria</taxon>
        <taxon>Pseudomonadati</taxon>
        <taxon>Campylobacterota</taxon>
        <taxon>Epsilonproteobacteria</taxon>
        <taxon>Campylobacterales</taxon>
        <taxon>Sulfurovaceae</taxon>
        <taxon>Nitratifractor</taxon>
    </lineage>
</organism>
<feature type="transmembrane region" description="Helical" evidence="11">
    <location>
        <begin position="69"/>
        <end position="91"/>
    </location>
</feature>
<comment type="function">
    <text evidence="11">Fluoride-specific ion channel. Important for reducing fluoride concentration in the cell, thus reducing its toxicity.</text>
</comment>
<evidence type="ECO:0000256" key="2">
    <source>
        <dbReference type="ARBA" id="ARBA00022475"/>
    </source>
</evidence>
<dbReference type="GO" id="GO:0062054">
    <property type="term" value="F:fluoride channel activity"/>
    <property type="evidence" value="ECO:0007669"/>
    <property type="project" value="UniProtKB-UniRule"/>
</dbReference>
<keyword evidence="6 11" id="KW-0406">Ion transport</keyword>
<evidence type="ECO:0000256" key="7">
    <source>
        <dbReference type="ARBA" id="ARBA00023136"/>
    </source>
</evidence>
<dbReference type="Proteomes" id="UP000885722">
    <property type="component" value="Unassembled WGS sequence"/>
</dbReference>
<comment type="catalytic activity">
    <reaction evidence="10">
        <text>fluoride(in) = fluoride(out)</text>
        <dbReference type="Rhea" id="RHEA:76159"/>
        <dbReference type="ChEBI" id="CHEBI:17051"/>
    </reaction>
    <physiologicalReaction direction="left-to-right" evidence="10">
        <dbReference type="Rhea" id="RHEA:76160"/>
    </physiologicalReaction>
</comment>
<evidence type="ECO:0000313" key="12">
    <source>
        <dbReference type="EMBL" id="HFC03425.1"/>
    </source>
</evidence>
<dbReference type="EMBL" id="DRNO01000073">
    <property type="protein sequence ID" value="HFC03425.1"/>
    <property type="molecule type" value="Genomic_DNA"/>
</dbReference>
<keyword evidence="11" id="KW-0915">Sodium</keyword>
<evidence type="ECO:0000256" key="10">
    <source>
        <dbReference type="ARBA" id="ARBA00035585"/>
    </source>
</evidence>
<keyword evidence="2 11" id="KW-1003">Cell membrane</keyword>
<comment type="caution">
    <text evidence="12">The sequence shown here is derived from an EMBL/GenBank/DDBJ whole genome shotgun (WGS) entry which is preliminary data.</text>
</comment>
<evidence type="ECO:0000256" key="8">
    <source>
        <dbReference type="ARBA" id="ARBA00023303"/>
    </source>
</evidence>
<keyword evidence="11" id="KW-0479">Metal-binding</keyword>